<sequence length="132" mass="14784">MDLWGELRKFEKHVILPVAHTVREPFHQLEKHAIRPVAHAITGKKRETVTVRVVNSQTETIATLQVDVPENSTLSTAAEVPSCTSPQDHHLVPCENVVTVFPQVNVRPQPMVNCVLNVEGSSLMINDWNHVI</sequence>
<dbReference type="VEuPathDB" id="AmoebaDB:NF0037540"/>
<name>A0A6A5C3T8_NAEFO</name>
<comment type="caution">
    <text evidence="1">The sequence shown here is derived from an EMBL/GenBank/DDBJ whole genome shotgun (WGS) entry which is preliminary data.</text>
</comment>
<dbReference type="VEuPathDB" id="AmoebaDB:NfTy_004740"/>
<evidence type="ECO:0000313" key="1">
    <source>
        <dbReference type="EMBL" id="KAF0984027.1"/>
    </source>
</evidence>
<proteinExistence type="predicted"/>
<protein>
    <submittedName>
        <fullName evidence="1">Uncharacterized protein</fullName>
    </submittedName>
</protein>
<evidence type="ECO:0000313" key="2">
    <source>
        <dbReference type="Proteomes" id="UP000444721"/>
    </source>
</evidence>
<dbReference type="RefSeq" id="XP_044568740.1">
    <property type="nucleotide sequence ID" value="XM_044711742.1"/>
</dbReference>
<gene>
    <name evidence="1" type="ORF">FDP41_007942</name>
</gene>
<organism evidence="1 2">
    <name type="scientific">Naegleria fowleri</name>
    <name type="common">Brain eating amoeba</name>
    <dbReference type="NCBI Taxonomy" id="5763"/>
    <lineage>
        <taxon>Eukaryota</taxon>
        <taxon>Discoba</taxon>
        <taxon>Heterolobosea</taxon>
        <taxon>Tetramitia</taxon>
        <taxon>Eutetramitia</taxon>
        <taxon>Vahlkampfiidae</taxon>
        <taxon>Naegleria</taxon>
    </lineage>
</organism>
<dbReference type="AlphaFoldDB" id="A0A6A5C3T8"/>
<dbReference type="GeneID" id="68115160"/>
<accession>A0A6A5C3T8</accession>
<dbReference type="Proteomes" id="UP000444721">
    <property type="component" value="Unassembled WGS sequence"/>
</dbReference>
<keyword evidence="2" id="KW-1185">Reference proteome</keyword>
<reference evidence="1 2" key="1">
    <citation type="journal article" date="2019" name="Sci. Rep.">
        <title>Nanopore sequencing improves the draft genome of the human pathogenic amoeba Naegleria fowleri.</title>
        <authorList>
            <person name="Liechti N."/>
            <person name="Schurch N."/>
            <person name="Bruggmann R."/>
            <person name="Wittwer M."/>
        </authorList>
    </citation>
    <scope>NUCLEOTIDE SEQUENCE [LARGE SCALE GENOMIC DNA]</scope>
    <source>
        <strain evidence="1 2">ATCC 30894</strain>
    </source>
</reference>
<dbReference type="EMBL" id="VFQX01000004">
    <property type="protein sequence ID" value="KAF0984027.1"/>
    <property type="molecule type" value="Genomic_DNA"/>
</dbReference>
<dbReference type="VEuPathDB" id="AmoebaDB:FDP41_007942"/>